<dbReference type="InterPro" id="IPR020845">
    <property type="entry name" value="AMP-binding_CS"/>
</dbReference>
<feature type="region of interest" description="Disordered" evidence="1">
    <location>
        <begin position="510"/>
        <end position="542"/>
    </location>
</feature>
<accession>A0ABS1E8G8</accession>
<evidence type="ECO:0000259" key="2">
    <source>
        <dbReference type="Pfam" id="PF00501"/>
    </source>
</evidence>
<keyword evidence="5" id="KW-1185">Reference proteome</keyword>
<reference evidence="4 5" key="1">
    <citation type="journal article" date="2020" name="Microorganisms">
        <title>Osmotic Adaptation and Compatible Solute Biosynthesis of Phototrophic Bacteria as Revealed from Genome Analyses.</title>
        <authorList>
            <person name="Imhoff J.F."/>
            <person name="Rahn T."/>
            <person name="Kunzel S."/>
            <person name="Keller A."/>
            <person name="Neulinger S.C."/>
        </authorList>
    </citation>
    <scope>NUCLEOTIDE SEQUENCE [LARGE SCALE GENOMIC DNA]</scope>
    <source>
        <strain evidence="4 5">DSM 15116</strain>
    </source>
</reference>
<dbReference type="PANTHER" id="PTHR43767:SF1">
    <property type="entry name" value="NONRIBOSOMAL PEPTIDE SYNTHASE PES1 (EUROFUNG)-RELATED"/>
    <property type="match status" value="1"/>
</dbReference>
<evidence type="ECO:0000256" key="1">
    <source>
        <dbReference type="SAM" id="MobiDB-lite"/>
    </source>
</evidence>
<dbReference type="InterPro" id="IPR000873">
    <property type="entry name" value="AMP-dep_synth/lig_dom"/>
</dbReference>
<protein>
    <submittedName>
        <fullName evidence="4">Acyl-CoA ligase (AMP-forming), exosortase A system-associated</fullName>
    </submittedName>
</protein>
<dbReference type="RefSeq" id="WP_200259383.1">
    <property type="nucleotide sequence ID" value="NZ_NRSH01000087.1"/>
</dbReference>
<organism evidence="4 5">
    <name type="scientific">Halorhodospira neutriphila</name>
    <dbReference type="NCBI Taxonomy" id="168379"/>
    <lineage>
        <taxon>Bacteria</taxon>
        <taxon>Pseudomonadati</taxon>
        <taxon>Pseudomonadota</taxon>
        <taxon>Gammaproteobacteria</taxon>
        <taxon>Chromatiales</taxon>
        <taxon>Ectothiorhodospiraceae</taxon>
        <taxon>Halorhodospira</taxon>
    </lineage>
</organism>
<evidence type="ECO:0000259" key="3">
    <source>
        <dbReference type="Pfam" id="PF13193"/>
    </source>
</evidence>
<name>A0ABS1E8G8_9GAMM</name>
<dbReference type="InterPro" id="IPR045851">
    <property type="entry name" value="AMP-bd_C_sf"/>
</dbReference>
<dbReference type="InterPro" id="IPR017529">
    <property type="entry name" value="AcylCoA_ligase_PEP_1"/>
</dbReference>
<dbReference type="Pfam" id="PF13193">
    <property type="entry name" value="AMP-binding_C"/>
    <property type="match status" value="1"/>
</dbReference>
<keyword evidence="4" id="KW-0436">Ligase</keyword>
<feature type="domain" description="AMP-dependent synthetase/ligase" evidence="2">
    <location>
        <begin position="22"/>
        <end position="384"/>
    </location>
</feature>
<dbReference type="SUPFAM" id="SSF56801">
    <property type="entry name" value="Acetyl-CoA synthetase-like"/>
    <property type="match status" value="1"/>
</dbReference>
<proteinExistence type="predicted"/>
<dbReference type="Proteomes" id="UP000738126">
    <property type="component" value="Unassembled WGS sequence"/>
</dbReference>
<dbReference type="Gene3D" id="3.40.50.12780">
    <property type="entry name" value="N-terminal domain of ligase-like"/>
    <property type="match status" value="1"/>
</dbReference>
<sequence>MPSAQRPQPPGRGTLIQAPLLDWAARSPAKEALLGRFGSWDYATLADACQRLAGLLRAEGIAAGERIAVFLDKRPEAIAALLGAAQAGGIFVPVYPGLRPRQVHHILADSGASALVTSAARLAALRDELTALPALRTVVRVDPPEAAEDGPPPWREVGWQAAVAHPPAPAAERLESDPAAILYTSGSTGRPKGVVLSHRNLLAGAESVVAYLGNTAEDRIAAALPLSFDYGLSQVTTALLCGGSCLLLDYLTPRSLLQQAARHGVTGLAGVPSLWQALAREEWPEGLRRRLRYITNSGGALPQATLRALRTALPETEVFLMYGLTEAFRSTYLPPAELARRPGSIGRAIPNAEVAVIRADGSRCAPYEPGELVHRGPLVALGYWNAPELSAERFRPWPLSPPGLPRPEPAVWSGDTVYADEQGYLYFLGRSDEMLKTSGFRVSPGEVEEVLYDSGLVAEAVVVGAPDEALGQALVAVLEPAAGRELEAGALQRLCRRELPGYLQPRHWDLRPEGLPHTPHGKPDRARLTREWSGRGHGEDGA</sequence>
<gene>
    <name evidence="4" type="ORF">CKO13_08185</name>
</gene>
<dbReference type="NCBIfam" id="TIGR03098">
    <property type="entry name" value="ligase_PEP_1"/>
    <property type="match status" value="1"/>
</dbReference>
<dbReference type="InterPro" id="IPR042099">
    <property type="entry name" value="ANL_N_sf"/>
</dbReference>
<feature type="compositionally biased region" description="Basic and acidic residues" evidence="1">
    <location>
        <begin position="521"/>
        <end position="542"/>
    </location>
</feature>
<dbReference type="InterPro" id="IPR025110">
    <property type="entry name" value="AMP-bd_C"/>
</dbReference>
<evidence type="ECO:0000313" key="5">
    <source>
        <dbReference type="Proteomes" id="UP000738126"/>
    </source>
</evidence>
<dbReference type="PANTHER" id="PTHR43767">
    <property type="entry name" value="LONG-CHAIN-FATTY-ACID--COA LIGASE"/>
    <property type="match status" value="1"/>
</dbReference>
<feature type="domain" description="AMP-binding enzyme C-terminal" evidence="3">
    <location>
        <begin position="446"/>
        <end position="522"/>
    </location>
</feature>
<dbReference type="PROSITE" id="PS00455">
    <property type="entry name" value="AMP_BINDING"/>
    <property type="match status" value="1"/>
</dbReference>
<comment type="caution">
    <text evidence="4">The sequence shown here is derived from an EMBL/GenBank/DDBJ whole genome shotgun (WGS) entry which is preliminary data.</text>
</comment>
<dbReference type="InterPro" id="IPR050237">
    <property type="entry name" value="ATP-dep_AMP-bd_enzyme"/>
</dbReference>
<dbReference type="EMBL" id="NRSH01000087">
    <property type="protein sequence ID" value="MBK1727000.1"/>
    <property type="molecule type" value="Genomic_DNA"/>
</dbReference>
<evidence type="ECO:0000313" key="4">
    <source>
        <dbReference type="EMBL" id="MBK1727000.1"/>
    </source>
</evidence>
<dbReference type="Pfam" id="PF00501">
    <property type="entry name" value="AMP-binding"/>
    <property type="match status" value="1"/>
</dbReference>
<dbReference type="GO" id="GO:0016874">
    <property type="term" value="F:ligase activity"/>
    <property type="evidence" value="ECO:0007669"/>
    <property type="project" value="UniProtKB-KW"/>
</dbReference>
<dbReference type="Gene3D" id="3.30.300.30">
    <property type="match status" value="1"/>
</dbReference>